<dbReference type="Pfam" id="PF04450">
    <property type="entry name" value="BSP"/>
    <property type="match status" value="1"/>
</dbReference>
<dbReference type="Proteomes" id="UP000307217">
    <property type="component" value="Unassembled WGS sequence"/>
</dbReference>
<dbReference type="AlphaFoldDB" id="A0A5S3VC87"/>
<dbReference type="InterPro" id="IPR008979">
    <property type="entry name" value="Galactose-bd-like_sf"/>
</dbReference>
<reference evidence="2 3" key="1">
    <citation type="submission" date="2018-01" db="EMBL/GenBank/DDBJ databases">
        <authorList>
            <person name="Paulsen S."/>
            <person name="Gram L.K."/>
        </authorList>
    </citation>
    <scope>NUCLEOTIDE SEQUENCE [LARGE SCALE GENOMIC DNA]</scope>
    <source>
        <strain evidence="2 3">S3790</strain>
    </source>
</reference>
<evidence type="ECO:0000256" key="1">
    <source>
        <dbReference type="SAM" id="SignalP"/>
    </source>
</evidence>
<keyword evidence="1" id="KW-0732">Signal</keyword>
<comment type="caution">
    <text evidence="2">The sequence shown here is derived from an EMBL/GenBank/DDBJ whole genome shotgun (WGS) entry which is preliminary data.</text>
</comment>
<evidence type="ECO:0008006" key="4">
    <source>
        <dbReference type="Google" id="ProtNLM"/>
    </source>
</evidence>
<dbReference type="RefSeq" id="WP_138590355.1">
    <property type="nucleotide sequence ID" value="NZ_PNBX01000014.1"/>
</dbReference>
<proteinExistence type="predicted"/>
<dbReference type="Gene3D" id="2.60.120.260">
    <property type="entry name" value="Galactose-binding domain-like"/>
    <property type="match status" value="1"/>
</dbReference>
<dbReference type="PANTHER" id="PTHR33321">
    <property type="match status" value="1"/>
</dbReference>
<feature type="chain" id="PRO_5024321729" description="PKD domain-containing protein" evidence="1">
    <location>
        <begin position="23"/>
        <end position="481"/>
    </location>
</feature>
<sequence>MTYLKKTLFTTLVILASPAILANDLVLYDMTKKDPFTVNTQYPTYIENEGVDKLFDTFLQSKYISKYSQSWVSIQFERPKRVYEYVLTSALDAPKRDPKNWVLFGSNDGESWYELDKRNSITFSKRGQSLRFQVNDSLSFSRFKLDMKQEGTTAWGDSYLQLANFALISDTHLPIADFNVSQPVSTINQPIDIYANVANDPSKIIWSIPGATLFEAGNKAKAYFSKPGSYSVSLQAINTFGEDRVYRNNVIKVVDKSKPWVGHTTPKVKVVIEDSESAGAKRLLRLFPNIAQTIDRVTRDLAPLLYKNFAELPDFEQVTFTLKWMDTIAYRAGDDTNMEIAFSSKYITEKLAGKPDEDVRYELLGVLWHELTHGYQHFPKSVGYDDAGAHAFIEGMADLIRIQAGFHKTRSPKPSQSYLGGYTNTGFFLYWLSKEHDNFAYRFNKTAIELEKWRFDKAIKHVTGKDVDLLWSEYQQSLNSM</sequence>
<accession>A0A5S3VC87</accession>
<gene>
    <name evidence="2" type="ORF">CWC19_04420</name>
</gene>
<name>A0A5S3VC87_9GAMM</name>
<dbReference type="OrthoDB" id="159306at2"/>
<dbReference type="EMBL" id="PNBX01000014">
    <property type="protein sequence ID" value="TMO69701.1"/>
    <property type="molecule type" value="Genomic_DNA"/>
</dbReference>
<protein>
    <recommendedName>
        <fullName evidence="4">PKD domain-containing protein</fullName>
    </recommendedName>
</protein>
<dbReference type="InterPro" id="IPR035986">
    <property type="entry name" value="PKD_dom_sf"/>
</dbReference>
<dbReference type="SUPFAM" id="SSF49299">
    <property type="entry name" value="PKD domain"/>
    <property type="match status" value="1"/>
</dbReference>
<dbReference type="PANTHER" id="PTHR33321:SF12">
    <property type="entry name" value="PLANT BASIC SECRETORY PROTEIN (BSP) FAMILY PROTEIN"/>
    <property type="match status" value="1"/>
</dbReference>
<dbReference type="InterPro" id="IPR007541">
    <property type="entry name" value="Uncharacterised_BSP"/>
</dbReference>
<organism evidence="2 3">
    <name type="scientific">Pseudoalteromonas aurantia</name>
    <dbReference type="NCBI Taxonomy" id="43654"/>
    <lineage>
        <taxon>Bacteria</taxon>
        <taxon>Pseudomonadati</taxon>
        <taxon>Pseudomonadota</taxon>
        <taxon>Gammaproteobacteria</taxon>
        <taxon>Alteromonadales</taxon>
        <taxon>Pseudoalteromonadaceae</taxon>
        <taxon>Pseudoalteromonas</taxon>
    </lineage>
</organism>
<feature type="signal peptide" evidence="1">
    <location>
        <begin position="1"/>
        <end position="22"/>
    </location>
</feature>
<evidence type="ECO:0000313" key="3">
    <source>
        <dbReference type="Proteomes" id="UP000307217"/>
    </source>
</evidence>
<evidence type="ECO:0000313" key="2">
    <source>
        <dbReference type="EMBL" id="TMO69701.1"/>
    </source>
</evidence>
<dbReference type="SUPFAM" id="SSF49785">
    <property type="entry name" value="Galactose-binding domain-like"/>
    <property type="match status" value="1"/>
</dbReference>
<reference evidence="3" key="2">
    <citation type="submission" date="2019-06" db="EMBL/GenBank/DDBJ databases">
        <title>Co-occurence of chitin degradation, pigmentation and bioactivity in marine Pseudoalteromonas.</title>
        <authorList>
            <person name="Sonnenschein E.C."/>
            <person name="Bech P.K."/>
        </authorList>
    </citation>
    <scope>NUCLEOTIDE SEQUENCE [LARGE SCALE GENOMIC DNA]</scope>
    <source>
        <strain evidence="3">S3790</strain>
    </source>
</reference>